<evidence type="ECO:0000256" key="1">
    <source>
        <dbReference type="ARBA" id="ARBA00004123"/>
    </source>
</evidence>
<dbReference type="EMBL" id="LK032967">
    <property type="protein sequence ID" value="CDY51111.1"/>
    <property type="molecule type" value="Genomic_DNA"/>
</dbReference>
<evidence type="ECO:0000256" key="4">
    <source>
        <dbReference type="ARBA" id="ARBA00022801"/>
    </source>
</evidence>
<evidence type="ECO:0000259" key="10">
    <source>
        <dbReference type="PROSITE" id="PS51194"/>
    </source>
</evidence>
<dbReference type="Gramene" id="CDY51111">
    <property type="protein sequence ID" value="CDY51111"/>
    <property type="gene ID" value="GSBRNA2T00098283001"/>
</dbReference>
<evidence type="ECO:0000256" key="6">
    <source>
        <dbReference type="ARBA" id="ARBA00022840"/>
    </source>
</evidence>
<evidence type="ECO:0000256" key="5">
    <source>
        <dbReference type="ARBA" id="ARBA00022806"/>
    </source>
</evidence>
<organism evidence="11 12">
    <name type="scientific">Brassica napus</name>
    <name type="common">Rape</name>
    <dbReference type="NCBI Taxonomy" id="3708"/>
    <lineage>
        <taxon>Eukaryota</taxon>
        <taxon>Viridiplantae</taxon>
        <taxon>Streptophyta</taxon>
        <taxon>Embryophyta</taxon>
        <taxon>Tracheophyta</taxon>
        <taxon>Spermatophyta</taxon>
        <taxon>Magnoliopsida</taxon>
        <taxon>eudicotyledons</taxon>
        <taxon>Gunneridae</taxon>
        <taxon>Pentapetalae</taxon>
        <taxon>rosids</taxon>
        <taxon>malvids</taxon>
        <taxon>Brassicales</taxon>
        <taxon>Brassicaceae</taxon>
        <taxon>Brassiceae</taxon>
        <taxon>Brassica</taxon>
    </lineage>
</organism>
<dbReference type="Gene3D" id="3.40.50.300">
    <property type="entry name" value="P-loop containing nucleotide triphosphate hydrolases"/>
    <property type="match status" value="1"/>
</dbReference>
<keyword evidence="7" id="KW-0694">RNA-binding</keyword>
<dbReference type="InterPro" id="IPR027417">
    <property type="entry name" value="P-loop_NTPase"/>
</dbReference>
<reference evidence="11 12" key="1">
    <citation type="journal article" date="2014" name="Science">
        <title>Plant genetics. Early allopolyploid evolution in the post-Neolithic Brassica napus oilseed genome.</title>
        <authorList>
            <person name="Chalhoub B."/>
            <person name="Denoeud F."/>
            <person name="Liu S."/>
            <person name="Parkin I.A."/>
            <person name="Tang H."/>
            <person name="Wang X."/>
            <person name="Chiquet J."/>
            <person name="Belcram H."/>
            <person name="Tong C."/>
            <person name="Samans B."/>
            <person name="Correa M."/>
            <person name="Da Silva C."/>
            <person name="Just J."/>
            <person name="Falentin C."/>
            <person name="Koh C.S."/>
            <person name="Le Clainche I."/>
            <person name="Bernard M."/>
            <person name="Bento P."/>
            <person name="Noel B."/>
            <person name="Labadie K."/>
            <person name="Alberti A."/>
            <person name="Charles M."/>
            <person name="Arnaud D."/>
            <person name="Guo H."/>
            <person name="Daviaud C."/>
            <person name="Alamery S."/>
            <person name="Jabbari K."/>
            <person name="Zhao M."/>
            <person name="Edger P.P."/>
            <person name="Chelaifa H."/>
            <person name="Tack D."/>
            <person name="Lassalle G."/>
            <person name="Mestiri I."/>
            <person name="Schnel N."/>
            <person name="Le Paslier M.C."/>
            <person name="Fan G."/>
            <person name="Renault V."/>
            <person name="Bayer P.E."/>
            <person name="Golicz A.A."/>
            <person name="Manoli S."/>
            <person name="Lee T.H."/>
            <person name="Thi V.H."/>
            <person name="Chalabi S."/>
            <person name="Hu Q."/>
            <person name="Fan C."/>
            <person name="Tollenaere R."/>
            <person name="Lu Y."/>
            <person name="Battail C."/>
            <person name="Shen J."/>
            <person name="Sidebottom C.H."/>
            <person name="Wang X."/>
            <person name="Canaguier A."/>
            <person name="Chauveau A."/>
            <person name="Berard A."/>
            <person name="Deniot G."/>
            <person name="Guan M."/>
            <person name="Liu Z."/>
            <person name="Sun F."/>
            <person name="Lim Y.P."/>
            <person name="Lyons E."/>
            <person name="Town C.D."/>
            <person name="Bancroft I."/>
            <person name="Wang X."/>
            <person name="Meng J."/>
            <person name="Ma J."/>
            <person name="Pires J.C."/>
            <person name="King G.J."/>
            <person name="Brunel D."/>
            <person name="Delourme R."/>
            <person name="Renard M."/>
            <person name="Aury J.M."/>
            <person name="Adams K.L."/>
            <person name="Batley J."/>
            <person name="Snowdon R.J."/>
            <person name="Tost J."/>
            <person name="Edwards D."/>
            <person name="Zhou Y."/>
            <person name="Hua W."/>
            <person name="Sharpe A.G."/>
            <person name="Paterson A.H."/>
            <person name="Guan C."/>
            <person name="Wincker P."/>
        </authorList>
    </citation>
    <scope>NUCLEOTIDE SEQUENCE [LARGE SCALE GENOMIC DNA]</scope>
    <source>
        <strain evidence="12">cv. Darmor-bzh</strain>
    </source>
</reference>
<dbReference type="STRING" id="3708.A0A078IM96"/>
<dbReference type="CDD" id="cd18787">
    <property type="entry name" value="SF2_C_DEAD"/>
    <property type="match status" value="1"/>
</dbReference>
<evidence type="ECO:0000313" key="11">
    <source>
        <dbReference type="EMBL" id="CDY51111.1"/>
    </source>
</evidence>
<dbReference type="GO" id="GO:0003723">
    <property type="term" value="F:RNA binding"/>
    <property type="evidence" value="ECO:0007669"/>
    <property type="project" value="UniProtKB-KW"/>
</dbReference>
<dbReference type="OMA" id="DICSFQP"/>
<dbReference type="GO" id="GO:0005524">
    <property type="term" value="F:ATP binding"/>
    <property type="evidence" value="ECO:0007669"/>
    <property type="project" value="UniProtKB-KW"/>
</dbReference>
<dbReference type="PaxDb" id="3708-A0A078IM96"/>
<dbReference type="PROSITE" id="PS51194">
    <property type="entry name" value="HELICASE_CTER"/>
    <property type="match status" value="1"/>
</dbReference>
<comment type="subcellular location">
    <subcellularLocation>
        <location evidence="1">Nucleus</location>
    </subcellularLocation>
</comment>
<dbReference type="SUPFAM" id="SSF52540">
    <property type="entry name" value="P-loop containing nucleoside triphosphate hydrolases"/>
    <property type="match status" value="1"/>
</dbReference>
<dbReference type="FunFam" id="3.40.50.300:FF:000111">
    <property type="entry name" value="DEAD-box ATP-dependent RNA helicase"/>
    <property type="match status" value="1"/>
</dbReference>
<sequence length="249" mass="28291">MGDVRDNEAYEEELLDYEEEDEKVLDSGNKVTVKKRLAANTLSSDICSFQPMEIYVDDEAKLALHGFVQHYIKLSEMEKNRKLNDLLDALDFNQVVIFVKSVSSVNLLPTACLLIECNFPSICIHSGMSQEERLTHYKSFKEGHKRILVATDLVGRGIDIERVNIVINYDMPDSADTYLHRVGRAGRFGTKGLAITFVASASDSEVLNQVQARFEVDIKQLPENIDTSTYSKRRVSSFFYHFFCPGFNI</sequence>
<dbReference type="PANTHER" id="PTHR47958">
    <property type="entry name" value="ATP-DEPENDENT RNA HELICASE DBP3"/>
    <property type="match status" value="1"/>
</dbReference>
<gene>
    <name evidence="11" type="primary">BnaCnng20140D</name>
    <name evidence="11" type="ORF">GSBRNA2T00098283001</name>
</gene>
<dbReference type="AlphaFoldDB" id="A0A078IM96"/>
<evidence type="ECO:0000313" key="12">
    <source>
        <dbReference type="Proteomes" id="UP000028999"/>
    </source>
</evidence>
<dbReference type="EC" id="3.6.4.13" evidence="2"/>
<comment type="similarity">
    <text evidence="9">Belongs to the DEAD box helicase family. DECD subfamily.</text>
</comment>
<evidence type="ECO:0000256" key="9">
    <source>
        <dbReference type="ARBA" id="ARBA00038213"/>
    </source>
</evidence>
<evidence type="ECO:0000256" key="3">
    <source>
        <dbReference type="ARBA" id="ARBA00022741"/>
    </source>
</evidence>
<keyword evidence="3" id="KW-0547">Nucleotide-binding</keyword>
<keyword evidence="5" id="KW-0347">Helicase</keyword>
<evidence type="ECO:0000256" key="7">
    <source>
        <dbReference type="ARBA" id="ARBA00022884"/>
    </source>
</evidence>
<dbReference type="Pfam" id="PF00271">
    <property type="entry name" value="Helicase_C"/>
    <property type="match status" value="1"/>
</dbReference>
<keyword evidence="12" id="KW-1185">Reference proteome</keyword>
<keyword evidence="4" id="KW-0378">Hydrolase</keyword>
<proteinExistence type="inferred from homology"/>
<protein>
    <recommendedName>
        <fullName evidence="2">RNA helicase</fullName>
        <ecNumber evidence="2">3.6.4.13</ecNumber>
    </recommendedName>
</protein>
<dbReference type="GO" id="GO:0005634">
    <property type="term" value="C:nucleus"/>
    <property type="evidence" value="ECO:0007669"/>
    <property type="project" value="UniProtKB-SubCell"/>
</dbReference>
<dbReference type="SMART" id="SM00490">
    <property type="entry name" value="HELICc"/>
    <property type="match status" value="1"/>
</dbReference>
<dbReference type="Proteomes" id="UP000028999">
    <property type="component" value="Unassembled WGS sequence"/>
</dbReference>
<name>A0A078IM96_BRANA</name>
<keyword evidence="8" id="KW-0539">Nucleus</keyword>
<dbReference type="InterPro" id="IPR001650">
    <property type="entry name" value="Helicase_C-like"/>
</dbReference>
<evidence type="ECO:0000256" key="8">
    <source>
        <dbReference type="ARBA" id="ARBA00023242"/>
    </source>
</evidence>
<dbReference type="GO" id="GO:0003724">
    <property type="term" value="F:RNA helicase activity"/>
    <property type="evidence" value="ECO:0007669"/>
    <property type="project" value="UniProtKB-EC"/>
</dbReference>
<feature type="domain" description="Helicase C-terminal" evidence="10">
    <location>
        <begin position="82"/>
        <end position="229"/>
    </location>
</feature>
<evidence type="ECO:0000256" key="2">
    <source>
        <dbReference type="ARBA" id="ARBA00012552"/>
    </source>
</evidence>
<accession>A0A078IM96</accession>
<dbReference type="GO" id="GO:0016787">
    <property type="term" value="F:hydrolase activity"/>
    <property type="evidence" value="ECO:0007669"/>
    <property type="project" value="UniProtKB-KW"/>
</dbReference>
<keyword evidence="6" id="KW-0067">ATP-binding</keyword>